<dbReference type="PANTHER" id="PTHR45639:SF4">
    <property type="entry name" value="HSC70CB, ISOFORM G"/>
    <property type="match status" value="1"/>
</dbReference>
<dbReference type="RefSeq" id="XP_007371774.1">
    <property type="nucleotide sequence ID" value="XM_007371712.1"/>
</dbReference>
<keyword evidence="2" id="KW-0547">Nucleotide-binding</keyword>
<dbReference type="Gene3D" id="3.30.30.30">
    <property type="match status" value="1"/>
</dbReference>
<dbReference type="GeneID" id="18840291"/>
<keyword evidence="3" id="KW-0067">ATP-binding</keyword>
<organism evidence="4 5">
    <name type="scientific">Dichomitus squalens (strain LYAD-421)</name>
    <name type="common">Western red white-rot fungus</name>
    <dbReference type="NCBI Taxonomy" id="732165"/>
    <lineage>
        <taxon>Eukaryota</taxon>
        <taxon>Fungi</taxon>
        <taxon>Dikarya</taxon>
        <taxon>Basidiomycota</taxon>
        <taxon>Agaricomycotina</taxon>
        <taxon>Agaricomycetes</taxon>
        <taxon>Polyporales</taxon>
        <taxon>Polyporaceae</taxon>
        <taxon>Dichomitus</taxon>
    </lineage>
</organism>
<reference evidence="4 5" key="1">
    <citation type="journal article" date="2012" name="Science">
        <title>The Paleozoic origin of enzymatic lignin decomposition reconstructed from 31 fungal genomes.</title>
        <authorList>
            <person name="Floudas D."/>
            <person name="Binder M."/>
            <person name="Riley R."/>
            <person name="Barry K."/>
            <person name="Blanchette R.A."/>
            <person name="Henrissat B."/>
            <person name="Martinez A.T."/>
            <person name="Otillar R."/>
            <person name="Spatafora J.W."/>
            <person name="Yadav J.S."/>
            <person name="Aerts A."/>
            <person name="Benoit I."/>
            <person name="Boyd A."/>
            <person name="Carlson A."/>
            <person name="Copeland A."/>
            <person name="Coutinho P.M."/>
            <person name="de Vries R.P."/>
            <person name="Ferreira P."/>
            <person name="Findley K."/>
            <person name="Foster B."/>
            <person name="Gaskell J."/>
            <person name="Glotzer D."/>
            <person name="Gorecki P."/>
            <person name="Heitman J."/>
            <person name="Hesse C."/>
            <person name="Hori C."/>
            <person name="Igarashi K."/>
            <person name="Jurgens J.A."/>
            <person name="Kallen N."/>
            <person name="Kersten P."/>
            <person name="Kohler A."/>
            <person name="Kuees U."/>
            <person name="Kumar T.K.A."/>
            <person name="Kuo A."/>
            <person name="LaButti K."/>
            <person name="Larrondo L.F."/>
            <person name="Lindquist E."/>
            <person name="Ling A."/>
            <person name="Lombard V."/>
            <person name="Lucas S."/>
            <person name="Lundell T."/>
            <person name="Martin R."/>
            <person name="McLaughlin D.J."/>
            <person name="Morgenstern I."/>
            <person name="Morin E."/>
            <person name="Murat C."/>
            <person name="Nagy L.G."/>
            <person name="Nolan M."/>
            <person name="Ohm R.A."/>
            <person name="Patyshakuliyeva A."/>
            <person name="Rokas A."/>
            <person name="Ruiz-Duenas F.J."/>
            <person name="Sabat G."/>
            <person name="Salamov A."/>
            <person name="Samejima M."/>
            <person name="Schmutz J."/>
            <person name="Slot J.C."/>
            <person name="St John F."/>
            <person name="Stenlid J."/>
            <person name="Sun H."/>
            <person name="Sun S."/>
            <person name="Syed K."/>
            <person name="Tsang A."/>
            <person name="Wiebenga A."/>
            <person name="Young D."/>
            <person name="Pisabarro A."/>
            <person name="Eastwood D.C."/>
            <person name="Martin F."/>
            <person name="Cullen D."/>
            <person name="Grigoriev I.V."/>
            <person name="Hibbett D.S."/>
        </authorList>
    </citation>
    <scope>NUCLEOTIDE SEQUENCE [LARGE SCALE GENOMIC DNA]</scope>
    <source>
        <strain evidence="4 5">LYAD-421 SS1</strain>
    </source>
</reference>
<dbReference type="GO" id="GO:0140662">
    <property type="term" value="F:ATP-dependent protein folding chaperone"/>
    <property type="evidence" value="ECO:0007669"/>
    <property type="project" value="InterPro"/>
</dbReference>
<dbReference type="OrthoDB" id="434160at2759"/>
<sequence>MSVVEIEFGALASKIGVAIHRATPSVVSSGPKQRAIGEPAKTLEISNSHNTVGSLKRLLRRTFSNPMISEVESQYTYVKFVDANGTISAQVNYLGEQKVFSATQLTAMYLGKLWDTSAKELKTAVSDVVITVPGLYTDIQRRALLDAAQIAGLNVLRLINDTTAVALGYGITKSDLPEAENPRHVTFVDVGHASMSVAVVAFSEGQLIVKSTAYDPHVGGRDIDYALLQHFATDFKEKSKIDVLSNPKAICRLSAGCDRVKNVLSANAEAPLNVESIMNDVDVHSHLTRQEYEEVISDVLSRLEAPLHAALVDFGPTIDQIDTVGLVGGCTRIPAVRQKTQNWSGGKTLSTTLNQDEAAARGATFACAMLSPTFRPEDEDTELTVFPKGNNRPVDQDPHVLPQIRVRGRGYADPSTLPGGINPWIAKFTAKDVQPQPNGDYQIVKVKTRLSANGILSFEQVYTEEIEEREEQPMQVDGAEGEAAQPKKIVKKHEVPFVWGHSGVDASIVPQFREV</sequence>
<evidence type="ECO:0000313" key="5">
    <source>
        <dbReference type="Proteomes" id="UP000053319"/>
    </source>
</evidence>
<dbReference type="Gene3D" id="2.60.34.10">
    <property type="entry name" value="Substrate Binding Domain Of DNAk, Chain A, domain 1"/>
    <property type="match status" value="1"/>
</dbReference>
<evidence type="ECO:0000256" key="1">
    <source>
        <dbReference type="ARBA" id="ARBA00007381"/>
    </source>
</evidence>
<accession>R7SKA6</accession>
<dbReference type="InterPro" id="IPR018181">
    <property type="entry name" value="Heat_shock_70_CS"/>
</dbReference>
<dbReference type="FunFam" id="3.30.420.40:FF:000171">
    <property type="entry name" value="Heat shock 70 kDa protein 4"/>
    <property type="match status" value="1"/>
</dbReference>
<dbReference type="PANTHER" id="PTHR45639">
    <property type="entry name" value="HSC70CB, ISOFORM G-RELATED"/>
    <property type="match status" value="1"/>
</dbReference>
<dbReference type="InterPro" id="IPR029047">
    <property type="entry name" value="HSP70_peptide-bd_sf"/>
</dbReference>
<dbReference type="FunFam" id="3.90.640.10:FF:000004">
    <property type="entry name" value="Heat shock 70 kDa protein 4"/>
    <property type="match status" value="1"/>
</dbReference>
<dbReference type="HOGENOM" id="CLU_005965_0_1_1"/>
<protein>
    <submittedName>
        <fullName evidence="4">HSP70-domain-containing protein</fullName>
    </submittedName>
</protein>
<gene>
    <name evidence="4" type="ORF">DICSQDRAFT_175842</name>
</gene>
<name>R7SKA6_DICSQ</name>
<dbReference type="OMA" id="HTFENTE"/>
<proteinExistence type="inferred from homology"/>
<dbReference type="Gene3D" id="3.30.420.40">
    <property type="match status" value="2"/>
</dbReference>
<dbReference type="AlphaFoldDB" id="R7SKA6"/>
<dbReference type="EMBL" id="JH719597">
    <property type="protein sequence ID" value="EJF55487.1"/>
    <property type="molecule type" value="Genomic_DNA"/>
</dbReference>
<evidence type="ECO:0000256" key="2">
    <source>
        <dbReference type="ARBA" id="ARBA00022741"/>
    </source>
</evidence>
<dbReference type="InterPro" id="IPR043129">
    <property type="entry name" value="ATPase_NBD"/>
</dbReference>
<dbReference type="InterPro" id="IPR013126">
    <property type="entry name" value="Hsp_70_fam"/>
</dbReference>
<dbReference type="PRINTS" id="PR00301">
    <property type="entry name" value="HEATSHOCK70"/>
</dbReference>
<dbReference type="GO" id="GO:0005524">
    <property type="term" value="F:ATP binding"/>
    <property type="evidence" value="ECO:0007669"/>
    <property type="project" value="UniProtKB-KW"/>
</dbReference>
<dbReference type="GO" id="GO:0005829">
    <property type="term" value="C:cytosol"/>
    <property type="evidence" value="ECO:0007669"/>
    <property type="project" value="TreeGrafter"/>
</dbReference>
<dbReference type="Gene3D" id="3.90.640.10">
    <property type="entry name" value="Actin, Chain A, domain 4"/>
    <property type="match status" value="1"/>
</dbReference>
<comment type="similarity">
    <text evidence="1">Belongs to the heat shock protein 70 family.</text>
</comment>
<dbReference type="Proteomes" id="UP000053319">
    <property type="component" value="Unassembled WGS sequence"/>
</dbReference>
<dbReference type="PROSITE" id="PS01036">
    <property type="entry name" value="HSP70_3"/>
    <property type="match status" value="1"/>
</dbReference>
<dbReference type="GO" id="GO:0005634">
    <property type="term" value="C:nucleus"/>
    <property type="evidence" value="ECO:0007669"/>
    <property type="project" value="TreeGrafter"/>
</dbReference>
<evidence type="ECO:0000313" key="4">
    <source>
        <dbReference type="EMBL" id="EJF55487.1"/>
    </source>
</evidence>
<dbReference type="Pfam" id="PF00012">
    <property type="entry name" value="HSP70"/>
    <property type="match status" value="1"/>
</dbReference>
<evidence type="ECO:0000256" key="3">
    <source>
        <dbReference type="ARBA" id="ARBA00022840"/>
    </source>
</evidence>
<dbReference type="FunFam" id="3.30.30.30:FF:000002">
    <property type="entry name" value="Heat shock 70 kDa protein 4"/>
    <property type="match status" value="1"/>
</dbReference>
<dbReference type="SUPFAM" id="SSF53067">
    <property type="entry name" value="Actin-like ATPase domain"/>
    <property type="match status" value="2"/>
</dbReference>
<dbReference type="KEGG" id="dsq:DICSQDRAFT_175842"/>